<feature type="non-terminal residue" evidence="1">
    <location>
        <position position="169"/>
    </location>
</feature>
<reference evidence="1" key="1">
    <citation type="submission" date="2021-02" db="EMBL/GenBank/DDBJ databases">
        <authorList>
            <person name="Nieuwenhuis M."/>
            <person name="Van De Peppel L.J.J."/>
        </authorList>
    </citation>
    <scope>NUCLEOTIDE SEQUENCE</scope>
    <source>
        <strain evidence="1">D49</strain>
    </source>
</reference>
<comment type="caution">
    <text evidence="1">The sequence shown here is derived from an EMBL/GenBank/DDBJ whole genome shotgun (WGS) entry which is preliminary data.</text>
</comment>
<dbReference type="OrthoDB" id="3236341at2759"/>
<organism evidence="1 3">
    <name type="scientific">Sphagnurus paluster</name>
    <dbReference type="NCBI Taxonomy" id="117069"/>
    <lineage>
        <taxon>Eukaryota</taxon>
        <taxon>Fungi</taxon>
        <taxon>Dikarya</taxon>
        <taxon>Basidiomycota</taxon>
        <taxon>Agaricomycotina</taxon>
        <taxon>Agaricomycetes</taxon>
        <taxon>Agaricomycetidae</taxon>
        <taxon>Agaricales</taxon>
        <taxon>Tricholomatineae</taxon>
        <taxon>Lyophyllaceae</taxon>
        <taxon>Sphagnurus</taxon>
    </lineage>
</organism>
<name>A0A9P7FNZ9_9AGAR</name>
<reference evidence="1" key="2">
    <citation type="submission" date="2021-10" db="EMBL/GenBank/DDBJ databases">
        <title>Phylogenomics reveals ancestral predisposition of the termite-cultivated fungus Termitomyces towards a domesticated lifestyle.</title>
        <authorList>
            <person name="Auxier B."/>
            <person name="Grum-Grzhimaylo A."/>
            <person name="Cardenas M.E."/>
            <person name="Lodge J.D."/>
            <person name="Laessoe T."/>
            <person name="Pedersen O."/>
            <person name="Smith M.E."/>
            <person name="Kuyper T.W."/>
            <person name="Franco-Molano E.A."/>
            <person name="Baroni T.J."/>
            <person name="Aanen D.K."/>
        </authorList>
    </citation>
    <scope>NUCLEOTIDE SEQUENCE</scope>
    <source>
        <strain evidence="1">D49</strain>
    </source>
</reference>
<proteinExistence type="predicted"/>
<keyword evidence="3" id="KW-1185">Reference proteome</keyword>
<dbReference type="AlphaFoldDB" id="A0A9P7FNZ9"/>
<gene>
    <name evidence="1" type="ORF">H0H81_001488</name>
    <name evidence="2" type="ORF">H0H81_006466</name>
</gene>
<evidence type="ECO:0000313" key="2">
    <source>
        <dbReference type="EMBL" id="KAG5649078.1"/>
    </source>
</evidence>
<accession>A0A9P7FNZ9</accession>
<protein>
    <submittedName>
        <fullName evidence="1">Uncharacterized protein</fullName>
    </submittedName>
</protein>
<evidence type="ECO:0000313" key="3">
    <source>
        <dbReference type="Proteomes" id="UP000717328"/>
    </source>
</evidence>
<evidence type="ECO:0000313" key="1">
    <source>
        <dbReference type="EMBL" id="KAG5634580.1"/>
    </source>
</evidence>
<dbReference type="EMBL" id="JABCKI010001665">
    <property type="protein sequence ID" value="KAG5649078.1"/>
    <property type="molecule type" value="Genomic_DNA"/>
</dbReference>
<sequence>LIIRRHNLHLPTNIDHDPNALLTLRTAIGETLTQLRSTIKKMIKVSITSKQGIYDLGIKVVGDSPCTVTVKLCTRLALMRSLYTDDSSFWGLVDQKLALIRSMASGDQDKISRALSAYLECDRTKYSARSEAYTIPELGDAWQQDVDDVIDGLSSQPPASPPMSIAAST</sequence>
<dbReference type="Proteomes" id="UP000717328">
    <property type="component" value="Unassembled WGS sequence"/>
</dbReference>
<dbReference type="EMBL" id="JABCKI010006351">
    <property type="protein sequence ID" value="KAG5634580.1"/>
    <property type="molecule type" value="Genomic_DNA"/>
</dbReference>